<dbReference type="Pfam" id="PF00884">
    <property type="entry name" value="Sulfatase"/>
    <property type="match status" value="1"/>
</dbReference>
<dbReference type="InterPro" id="IPR017850">
    <property type="entry name" value="Alkaline_phosphatase_core_sf"/>
</dbReference>
<dbReference type="RefSeq" id="WP_319835037.1">
    <property type="nucleotide sequence ID" value="NZ_CP138858.1"/>
</dbReference>
<dbReference type="SUPFAM" id="SSF53649">
    <property type="entry name" value="Alkaline phosphatase-like"/>
    <property type="match status" value="1"/>
</dbReference>
<dbReference type="Gene3D" id="3.30.1120.10">
    <property type="match status" value="1"/>
</dbReference>
<dbReference type="Proteomes" id="UP001324993">
    <property type="component" value="Chromosome"/>
</dbReference>
<evidence type="ECO:0000256" key="3">
    <source>
        <dbReference type="ARBA" id="ARBA00022723"/>
    </source>
</evidence>
<protein>
    <submittedName>
        <fullName evidence="8">Sulfatase-like hydrolase/transferase</fullName>
    </submittedName>
</protein>
<evidence type="ECO:0000256" key="2">
    <source>
        <dbReference type="ARBA" id="ARBA00008779"/>
    </source>
</evidence>
<dbReference type="PANTHER" id="PTHR42693">
    <property type="entry name" value="ARYLSULFATASE FAMILY MEMBER"/>
    <property type="match status" value="1"/>
</dbReference>
<keyword evidence="9" id="KW-1185">Reference proteome</keyword>
<comment type="cofactor">
    <cofactor evidence="1">
        <name>Ca(2+)</name>
        <dbReference type="ChEBI" id="CHEBI:29108"/>
    </cofactor>
</comment>
<evidence type="ECO:0000259" key="7">
    <source>
        <dbReference type="Pfam" id="PF00884"/>
    </source>
</evidence>
<sequence>MQAKSTAPNFLVILTDDQSWVGTSTLMDPSNSDSKSDYYQTPHMDRLLNNGMRFSRGYTSTYCVPSRRALQSGQTSARHWYNNAPQKKWTVDYLKQMSIPKLLKSIDPNYKTAHLGKWHLHADKPEPELMGYDLSDGYTTNDEGHAPSTLKTPIGIPGIVDDPKMIFDLSRRGCKFMQQQVAEGNPFYLQISEYAVHLKIEYRQSVNDAIKNSKLGAKHTIPEFRSMIEDMDRGIGIVLDEIERLGIEDNTYIIFLSDNGGRKSIPINGQNALFSPAGLSRNAPLAQAKHEVYEGGIRVPFCITGPGIEAGAVSNVPVSIVDILPTIADLAGFQGDLGPNIDGGSFAPLAKQMSERVDRPNPFIVVHAKRGTPRNTTVKNSKRYVMQSCLIQGDDKLIKFWDKNGTEDIIELYDLSTDIGEEQNLAVAHPEKAAQLEQLLDNYLTQADAKTRSM</sequence>
<evidence type="ECO:0000313" key="8">
    <source>
        <dbReference type="EMBL" id="WPJ98236.1"/>
    </source>
</evidence>
<evidence type="ECO:0000256" key="6">
    <source>
        <dbReference type="ARBA" id="ARBA00022837"/>
    </source>
</evidence>
<comment type="similarity">
    <text evidence="2">Belongs to the sulfatase family.</text>
</comment>
<proteinExistence type="inferred from homology"/>
<dbReference type="InterPro" id="IPR000917">
    <property type="entry name" value="Sulfatase_N"/>
</dbReference>
<dbReference type="EMBL" id="CP138858">
    <property type="protein sequence ID" value="WPJ98236.1"/>
    <property type="molecule type" value="Genomic_DNA"/>
</dbReference>
<evidence type="ECO:0000313" key="9">
    <source>
        <dbReference type="Proteomes" id="UP001324993"/>
    </source>
</evidence>
<dbReference type="Gene3D" id="3.40.720.10">
    <property type="entry name" value="Alkaline Phosphatase, subunit A"/>
    <property type="match status" value="1"/>
</dbReference>
<gene>
    <name evidence="8" type="ORF">SH580_04805</name>
</gene>
<keyword evidence="6" id="KW-0106">Calcium</keyword>
<feature type="domain" description="Sulfatase N-terminal" evidence="7">
    <location>
        <begin position="8"/>
        <end position="332"/>
    </location>
</feature>
<keyword evidence="5" id="KW-0378">Hydrolase</keyword>
<keyword evidence="3" id="KW-0479">Metal-binding</keyword>
<evidence type="ECO:0000256" key="1">
    <source>
        <dbReference type="ARBA" id="ARBA00001913"/>
    </source>
</evidence>
<reference evidence="8 9" key="1">
    <citation type="submission" date="2023-11" db="EMBL/GenBank/DDBJ databases">
        <title>Coraliomargarita sp. nov., isolated from marine algae.</title>
        <authorList>
            <person name="Lee J.K."/>
            <person name="Baek J.H."/>
            <person name="Kim J.M."/>
            <person name="Choi D.G."/>
            <person name="Jeon C.O."/>
        </authorList>
    </citation>
    <scope>NUCLEOTIDE SEQUENCE [LARGE SCALE GENOMIC DNA]</scope>
    <source>
        <strain evidence="8 9">J2-16</strain>
    </source>
</reference>
<organism evidence="8 9">
    <name type="scientific">Coraliomargarita algicola</name>
    <dbReference type="NCBI Taxonomy" id="3092156"/>
    <lineage>
        <taxon>Bacteria</taxon>
        <taxon>Pseudomonadati</taxon>
        <taxon>Verrucomicrobiota</taxon>
        <taxon>Opitutia</taxon>
        <taxon>Puniceicoccales</taxon>
        <taxon>Coraliomargaritaceae</taxon>
        <taxon>Coraliomargarita</taxon>
    </lineage>
</organism>
<evidence type="ECO:0000256" key="5">
    <source>
        <dbReference type="ARBA" id="ARBA00022801"/>
    </source>
</evidence>
<name>A0ABZ0RS49_9BACT</name>
<evidence type="ECO:0000256" key="4">
    <source>
        <dbReference type="ARBA" id="ARBA00022729"/>
    </source>
</evidence>
<accession>A0ABZ0RS49</accession>
<dbReference type="InterPro" id="IPR050738">
    <property type="entry name" value="Sulfatase"/>
</dbReference>
<dbReference type="PANTHER" id="PTHR42693:SF42">
    <property type="entry name" value="ARYLSULFATASE G"/>
    <property type="match status" value="1"/>
</dbReference>
<keyword evidence="4" id="KW-0732">Signal</keyword>